<feature type="transmembrane region" description="Helical" evidence="6">
    <location>
        <begin position="302"/>
        <end position="323"/>
    </location>
</feature>
<dbReference type="InterPro" id="IPR051449">
    <property type="entry name" value="ABC-2_transporter_component"/>
</dbReference>
<evidence type="ECO:0000256" key="4">
    <source>
        <dbReference type="ARBA" id="ARBA00022989"/>
    </source>
</evidence>
<feature type="domain" description="ABC-2 type transporter transmembrane" evidence="7">
    <location>
        <begin position="19"/>
        <end position="408"/>
    </location>
</feature>
<dbReference type="Gene3D" id="3.40.190.10">
    <property type="entry name" value="Periplasmic binding protein-like II"/>
    <property type="match status" value="1"/>
</dbReference>
<keyword evidence="3 6" id="KW-0812">Transmembrane</keyword>
<dbReference type="SUPFAM" id="SSF53850">
    <property type="entry name" value="Periplasmic binding protein-like II"/>
    <property type="match status" value="1"/>
</dbReference>
<feature type="transmembrane region" description="Helical" evidence="6">
    <location>
        <begin position="362"/>
        <end position="381"/>
    </location>
</feature>
<dbReference type="PANTHER" id="PTHR30294:SF29">
    <property type="entry name" value="MULTIDRUG ABC TRANSPORTER PERMEASE YBHS-RELATED"/>
    <property type="match status" value="1"/>
</dbReference>
<feature type="transmembrane region" description="Helical" evidence="6">
    <location>
        <begin position="335"/>
        <end position="355"/>
    </location>
</feature>
<protein>
    <submittedName>
        <fullName evidence="8">ABC-2 type transport system permease protein</fullName>
    </submittedName>
</protein>
<sequence length="435" mass="48835">MGKIFLVIQREYFSRVKKRSFLLATILTPLIFPAIMGLFLWISVGEKDGFSLRIIEVVDENDLFFLESSEQYAFSFSKISREEGKLMVQEGERFGFLYIPKIELSKPAGIVYFGEKNPSMSLISTLESSLKRTIEEQRLYQSGIDPNVIDAFRTKVSIQSVTLDNAGEEKISDATVNYGIGFFAGIMIYVFIFVYGNQIMQGVIEEKSSRIVEILVSSIKPFQLMLGKIIGIGAVGLTQFLIWMLLIGTITSIVMGYFGLQMPQQQAMEMANPELGLLMDDSFDSNNIIQVLQGIDFVKITLMFLFYFIGGYLLYGAFFAAIGAAVDSPSDAQQFMLPVTIPLIIAYLGLFIFVLDDPNSRVSFWLSVIPFTSPIAMMGRASYGVPAFDLILSMGFLVLAFLFTTWFAGKIYRIGILIHGAKVNYKTLWKWITTS</sequence>
<feature type="transmembrane region" description="Helical" evidence="6">
    <location>
        <begin position="387"/>
        <end position="408"/>
    </location>
</feature>
<evidence type="ECO:0000256" key="5">
    <source>
        <dbReference type="ARBA" id="ARBA00023136"/>
    </source>
</evidence>
<evidence type="ECO:0000313" key="8">
    <source>
        <dbReference type="EMBL" id="SDY72624.1"/>
    </source>
</evidence>
<name>A0A1H3M8M3_9BACT</name>
<dbReference type="PANTHER" id="PTHR30294">
    <property type="entry name" value="MEMBRANE COMPONENT OF ABC TRANSPORTER YHHJ-RELATED"/>
    <property type="match status" value="1"/>
</dbReference>
<dbReference type="Proteomes" id="UP000199663">
    <property type="component" value="Unassembled WGS sequence"/>
</dbReference>
<evidence type="ECO:0000256" key="2">
    <source>
        <dbReference type="ARBA" id="ARBA00022475"/>
    </source>
</evidence>
<reference evidence="8 9" key="1">
    <citation type="submission" date="2016-10" db="EMBL/GenBank/DDBJ databases">
        <authorList>
            <person name="Varghese N."/>
            <person name="Submissions S."/>
        </authorList>
    </citation>
    <scope>NUCLEOTIDE SEQUENCE [LARGE SCALE GENOMIC DNA]</scope>
    <source>
        <strain evidence="8 9">DSM 17997</strain>
    </source>
</reference>
<dbReference type="RefSeq" id="WP_019596796.1">
    <property type="nucleotide sequence ID" value="NZ_FNQC01000002.1"/>
</dbReference>
<feature type="transmembrane region" description="Helical" evidence="6">
    <location>
        <begin position="178"/>
        <end position="199"/>
    </location>
</feature>
<evidence type="ECO:0000313" key="9">
    <source>
        <dbReference type="Proteomes" id="UP000199663"/>
    </source>
</evidence>
<accession>A0A1H3M8M3</accession>
<keyword evidence="2" id="KW-1003">Cell membrane</keyword>
<organism evidence="8 9">
    <name type="scientific">Rhodonellum ikkaensis</name>
    <dbReference type="NCBI Taxonomy" id="336829"/>
    <lineage>
        <taxon>Bacteria</taxon>
        <taxon>Pseudomonadati</taxon>
        <taxon>Bacteroidota</taxon>
        <taxon>Cytophagia</taxon>
        <taxon>Cytophagales</taxon>
        <taxon>Cytophagaceae</taxon>
        <taxon>Rhodonellum</taxon>
    </lineage>
</organism>
<keyword evidence="4 6" id="KW-1133">Transmembrane helix</keyword>
<evidence type="ECO:0000259" key="7">
    <source>
        <dbReference type="Pfam" id="PF12698"/>
    </source>
</evidence>
<keyword evidence="9" id="KW-1185">Reference proteome</keyword>
<feature type="transmembrane region" description="Helical" evidence="6">
    <location>
        <begin position="240"/>
        <end position="260"/>
    </location>
</feature>
<gene>
    <name evidence="8" type="ORF">SAMN05444412_102378</name>
</gene>
<keyword evidence="5 6" id="KW-0472">Membrane</keyword>
<evidence type="ECO:0000256" key="6">
    <source>
        <dbReference type="SAM" id="Phobius"/>
    </source>
</evidence>
<comment type="caution">
    <text evidence="8">The sequence shown here is derived from an EMBL/GenBank/DDBJ whole genome shotgun (WGS) entry which is preliminary data.</text>
</comment>
<evidence type="ECO:0000256" key="3">
    <source>
        <dbReference type="ARBA" id="ARBA00022692"/>
    </source>
</evidence>
<feature type="transmembrane region" description="Helical" evidence="6">
    <location>
        <begin position="21"/>
        <end position="42"/>
    </location>
</feature>
<dbReference type="Pfam" id="PF12698">
    <property type="entry name" value="ABC2_membrane_3"/>
    <property type="match status" value="1"/>
</dbReference>
<evidence type="ECO:0000256" key="1">
    <source>
        <dbReference type="ARBA" id="ARBA00004651"/>
    </source>
</evidence>
<dbReference type="EMBL" id="FNQC01000002">
    <property type="protein sequence ID" value="SDY72624.1"/>
    <property type="molecule type" value="Genomic_DNA"/>
</dbReference>
<feature type="transmembrane region" description="Helical" evidence="6">
    <location>
        <begin position="211"/>
        <end position="234"/>
    </location>
</feature>
<proteinExistence type="predicted"/>
<dbReference type="InterPro" id="IPR013525">
    <property type="entry name" value="ABC2_TM"/>
</dbReference>
<comment type="subcellular location">
    <subcellularLocation>
        <location evidence="1">Cell membrane</location>
        <topology evidence="1">Multi-pass membrane protein</topology>
    </subcellularLocation>
</comment>